<dbReference type="KEGG" id="scac:106091794"/>
<dbReference type="CDD" id="cd03784">
    <property type="entry name" value="GT1_Gtf-like"/>
    <property type="match status" value="1"/>
</dbReference>
<dbReference type="PANTHER" id="PTHR48043:SF159">
    <property type="entry name" value="EG:EG0003.4 PROTEIN-RELATED"/>
    <property type="match status" value="1"/>
</dbReference>
<evidence type="ECO:0000256" key="5">
    <source>
        <dbReference type="SAM" id="SignalP"/>
    </source>
</evidence>
<dbReference type="Proteomes" id="UP000095300">
    <property type="component" value="Unassembled WGS sequence"/>
</dbReference>
<dbReference type="AlphaFoldDB" id="A0A1I8PHL6"/>
<dbReference type="InterPro" id="IPR050271">
    <property type="entry name" value="UDP-glycosyltransferase"/>
</dbReference>
<dbReference type="FunFam" id="3.40.50.2000:FF:000050">
    <property type="entry name" value="UDP-glucuronosyltransferase"/>
    <property type="match status" value="1"/>
</dbReference>
<evidence type="ECO:0000313" key="7">
    <source>
        <dbReference type="Proteomes" id="UP000095300"/>
    </source>
</evidence>
<keyword evidence="2" id="KW-0328">Glycosyltransferase</keyword>
<name>A0A1I8PHL6_STOCA</name>
<keyword evidence="5" id="KW-0732">Signal</keyword>
<keyword evidence="4" id="KW-0812">Transmembrane</keyword>
<dbReference type="Pfam" id="PF00201">
    <property type="entry name" value="UDPGT"/>
    <property type="match status" value="1"/>
</dbReference>
<gene>
    <name evidence="6" type="primary">106091794</name>
</gene>
<keyword evidence="4" id="KW-1133">Transmembrane helix</keyword>
<evidence type="ECO:0000256" key="4">
    <source>
        <dbReference type="SAM" id="Phobius"/>
    </source>
</evidence>
<evidence type="ECO:0000256" key="2">
    <source>
        <dbReference type="ARBA" id="ARBA00022676"/>
    </source>
</evidence>
<keyword evidence="4" id="KW-0472">Membrane</keyword>
<accession>A0A1I8PHL6</accession>
<feature type="chain" id="PRO_5009326779" description="UDP-glucuronosyltransferase" evidence="5">
    <location>
        <begin position="22"/>
        <end position="520"/>
    </location>
</feature>
<organism evidence="6 7">
    <name type="scientific">Stomoxys calcitrans</name>
    <name type="common">Stable fly</name>
    <name type="synonym">Conops calcitrans</name>
    <dbReference type="NCBI Taxonomy" id="35570"/>
    <lineage>
        <taxon>Eukaryota</taxon>
        <taxon>Metazoa</taxon>
        <taxon>Ecdysozoa</taxon>
        <taxon>Arthropoda</taxon>
        <taxon>Hexapoda</taxon>
        <taxon>Insecta</taxon>
        <taxon>Pterygota</taxon>
        <taxon>Neoptera</taxon>
        <taxon>Endopterygota</taxon>
        <taxon>Diptera</taxon>
        <taxon>Brachycera</taxon>
        <taxon>Muscomorpha</taxon>
        <taxon>Muscoidea</taxon>
        <taxon>Muscidae</taxon>
        <taxon>Stomoxys</taxon>
    </lineage>
</organism>
<evidence type="ECO:0000313" key="6">
    <source>
        <dbReference type="EnsemblMetazoa" id="SCAU008114-PA"/>
    </source>
</evidence>
<evidence type="ECO:0000256" key="1">
    <source>
        <dbReference type="ARBA" id="ARBA00009995"/>
    </source>
</evidence>
<comment type="similarity">
    <text evidence="1">Belongs to the UDP-glycosyltransferase family.</text>
</comment>
<evidence type="ECO:0000256" key="3">
    <source>
        <dbReference type="ARBA" id="ARBA00022679"/>
    </source>
</evidence>
<feature type="signal peptide" evidence="5">
    <location>
        <begin position="1"/>
        <end position="21"/>
    </location>
</feature>
<dbReference type="VEuPathDB" id="VectorBase:SCAU008114"/>
<protein>
    <recommendedName>
        <fullName evidence="8">UDP-glucuronosyltransferase</fullName>
    </recommendedName>
</protein>
<feature type="transmembrane region" description="Helical" evidence="4">
    <location>
        <begin position="482"/>
        <end position="509"/>
    </location>
</feature>
<dbReference type="InterPro" id="IPR002213">
    <property type="entry name" value="UDP_glucos_trans"/>
</dbReference>
<dbReference type="OrthoDB" id="5835829at2759"/>
<dbReference type="EnsemblMetazoa" id="SCAU008114-RA">
    <property type="protein sequence ID" value="SCAU008114-PA"/>
    <property type="gene ID" value="SCAU008114"/>
</dbReference>
<proteinExistence type="inferred from homology"/>
<dbReference type="Gene3D" id="3.40.50.2000">
    <property type="entry name" value="Glycogen Phosphorylase B"/>
    <property type="match status" value="2"/>
</dbReference>
<sequence length="520" mass="59301">MRFLTIVPLSLILVTWPLGDSVQGSKILSVFPFPGKSQYIFILPLLHNLAEKGHEVTSISVFPQDKPMKNFRDIIINENAKIYEGYTEEAALGLNKSILEELLDFSIMGEQALSNVFEHPKVKEIMKSETFDLVIMEIIGTEALLGLGQHFQAPTIAVSTFPAMHFIDYLVGNPSPSSYIPHISIPYGNHMSFRQRVANILAEIQDVLSHRYYVLPKQRNLYEKYFPSAELNFDEARRNVSLVLVNDHFTLRHPRPCVPNMIEVGGLHIKQQPNSLSQELQEFLDTATEGAIYFSLGSNVKSKDLPQETQQAILESFRDLKIKVLWKFEGENLPNKPANVLIRKWFDQQSVLAHPNVKMFISHGGFLSTTETIFHGKPVLAIPILGDQPMNAKNAVTAGFALSMELSEISKENFTKSIREVWTKPKYSEAAKRLSQRFRDKPMTPMDTALYWVEYVLRNKGAPYMRNAGQDLTFMEFHNLDVYIVISVIILTSFVIVIQVFCLLQRLVLRTFKQPKIKRN</sequence>
<keyword evidence="3" id="KW-0808">Transferase</keyword>
<keyword evidence="7" id="KW-1185">Reference proteome</keyword>
<dbReference type="SUPFAM" id="SSF53756">
    <property type="entry name" value="UDP-Glycosyltransferase/glycogen phosphorylase"/>
    <property type="match status" value="1"/>
</dbReference>
<dbReference type="PANTHER" id="PTHR48043">
    <property type="entry name" value="EG:EG0003.4 PROTEIN-RELATED"/>
    <property type="match status" value="1"/>
</dbReference>
<dbReference type="GO" id="GO:0008194">
    <property type="term" value="F:UDP-glycosyltransferase activity"/>
    <property type="evidence" value="ECO:0007669"/>
    <property type="project" value="InterPro"/>
</dbReference>
<evidence type="ECO:0008006" key="8">
    <source>
        <dbReference type="Google" id="ProtNLM"/>
    </source>
</evidence>
<reference evidence="6" key="1">
    <citation type="submission" date="2020-05" db="UniProtKB">
        <authorList>
            <consortium name="EnsemblMetazoa"/>
        </authorList>
    </citation>
    <scope>IDENTIFICATION</scope>
    <source>
        <strain evidence="6">USDA</strain>
    </source>
</reference>